<comment type="subcellular location">
    <subcellularLocation>
        <location evidence="1">Membrane</location>
        <topology evidence="1">Multi-pass membrane protein</topology>
    </subcellularLocation>
</comment>
<gene>
    <name evidence="6" type="ORF">GCM10007276_03850</name>
</gene>
<comment type="caution">
    <text evidence="6">The sequence shown here is derived from an EMBL/GenBank/DDBJ whole genome shotgun (WGS) entry which is preliminary data.</text>
</comment>
<dbReference type="Pfam" id="PF07264">
    <property type="entry name" value="EI24"/>
    <property type="match status" value="1"/>
</dbReference>
<keyword evidence="2 5" id="KW-0812">Transmembrane</keyword>
<evidence type="ECO:0000313" key="7">
    <source>
        <dbReference type="Proteomes" id="UP000602745"/>
    </source>
</evidence>
<reference evidence="6" key="2">
    <citation type="submission" date="2020-09" db="EMBL/GenBank/DDBJ databases">
        <authorList>
            <person name="Sun Q."/>
            <person name="Sedlacek I."/>
        </authorList>
    </citation>
    <scope>NUCLEOTIDE SEQUENCE</scope>
    <source>
        <strain evidence="6">CCM 7684</strain>
    </source>
</reference>
<dbReference type="AlphaFoldDB" id="A0A8J2VLE9"/>
<reference evidence="6" key="1">
    <citation type="journal article" date="2014" name="Int. J. Syst. Evol. Microbiol.">
        <title>Complete genome sequence of Corynebacterium casei LMG S-19264T (=DSM 44701T), isolated from a smear-ripened cheese.</title>
        <authorList>
            <consortium name="US DOE Joint Genome Institute (JGI-PGF)"/>
            <person name="Walter F."/>
            <person name="Albersmeier A."/>
            <person name="Kalinowski J."/>
            <person name="Ruckert C."/>
        </authorList>
    </citation>
    <scope>NUCLEOTIDE SEQUENCE</scope>
    <source>
        <strain evidence="6">CCM 7684</strain>
    </source>
</reference>
<evidence type="ECO:0000256" key="2">
    <source>
        <dbReference type="ARBA" id="ARBA00022692"/>
    </source>
</evidence>
<evidence type="ECO:0000313" key="6">
    <source>
        <dbReference type="EMBL" id="GGE29829.1"/>
    </source>
</evidence>
<keyword evidence="3 5" id="KW-1133">Transmembrane helix</keyword>
<dbReference type="EMBL" id="BMCP01000001">
    <property type="protein sequence ID" value="GGE29829.1"/>
    <property type="molecule type" value="Genomic_DNA"/>
</dbReference>
<evidence type="ECO:0000256" key="1">
    <source>
        <dbReference type="ARBA" id="ARBA00004141"/>
    </source>
</evidence>
<sequence>MRGARLRTTFVMTTATGTPLMIDAALLALRQAFSPPFRMVLFKSVGLALLLLILIGAGLQAALAHLVVLQNVFLDWTAAIASALGILVVLFFAVPPIISLVAGFFLDEIAGEVERTHYPADAPGREQPLARSLILAIKFAALVLVVNIGVLLLALIPGVNLIAWWLANGYLLGREYFELAAMRFRSPEEAKALRRQHRGRVFFGGLMIAAMMAIPIVNLATPLVATAFMVHIHKRVGRRVELLDPA</sequence>
<dbReference type="NCBIfam" id="NF009407">
    <property type="entry name" value="PRK12768.1"/>
    <property type="match status" value="1"/>
</dbReference>
<organism evidence="6 7">
    <name type="scientific">Agaricicola taiwanensis</name>
    <dbReference type="NCBI Taxonomy" id="591372"/>
    <lineage>
        <taxon>Bacteria</taxon>
        <taxon>Pseudomonadati</taxon>
        <taxon>Pseudomonadota</taxon>
        <taxon>Alphaproteobacteria</taxon>
        <taxon>Rhodobacterales</taxon>
        <taxon>Paracoccaceae</taxon>
        <taxon>Agaricicola</taxon>
    </lineage>
</organism>
<feature type="transmembrane region" description="Helical" evidence="5">
    <location>
        <begin position="41"/>
        <end position="68"/>
    </location>
</feature>
<evidence type="ECO:0000256" key="4">
    <source>
        <dbReference type="ARBA" id="ARBA00023136"/>
    </source>
</evidence>
<feature type="transmembrane region" description="Helical" evidence="5">
    <location>
        <begin position="139"/>
        <end position="167"/>
    </location>
</feature>
<name>A0A8J2VLE9_9RHOB</name>
<keyword evidence="7" id="KW-1185">Reference proteome</keyword>
<dbReference type="InterPro" id="IPR059112">
    <property type="entry name" value="CysZ/EI24"/>
</dbReference>
<accession>A0A8J2VLE9</accession>
<keyword evidence="4 5" id="KW-0472">Membrane</keyword>
<protein>
    <submittedName>
        <fullName evidence="6">Cysteine biosynthesis protein</fullName>
    </submittedName>
</protein>
<proteinExistence type="predicted"/>
<feature type="transmembrane region" description="Helical" evidence="5">
    <location>
        <begin position="201"/>
        <end position="230"/>
    </location>
</feature>
<evidence type="ECO:0000256" key="5">
    <source>
        <dbReference type="SAM" id="Phobius"/>
    </source>
</evidence>
<dbReference type="Proteomes" id="UP000602745">
    <property type="component" value="Unassembled WGS sequence"/>
</dbReference>
<evidence type="ECO:0000256" key="3">
    <source>
        <dbReference type="ARBA" id="ARBA00022989"/>
    </source>
</evidence>
<feature type="transmembrane region" description="Helical" evidence="5">
    <location>
        <begin position="80"/>
        <end position="106"/>
    </location>
</feature>